<gene>
    <name evidence="2" type="ORF">FA15DRAFT_645556</name>
</gene>
<dbReference type="Proteomes" id="UP000307440">
    <property type="component" value="Unassembled WGS sequence"/>
</dbReference>
<dbReference type="AlphaFoldDB" id="A0A5C3KZU0"/>
<dbReference type="OrthoDB" id="120976at2759"/>
<feature type="region of interest" description="Disordered" evidence="1">
    <location>
        <begin position="33"/>
        <end position="60"/>
    </location>
</feature>
<dbReference type="Gene3D" id="3.80.10.10">
    <property type="entry name" value="Ribonuclease Inhibitor"/>
    <property type="match status" value="1"/>
</dbReference>
<accession>A0A5C3KZU0</accession>
<protein>
    <recommendedName>
        <fullName evidence="4">RNI-like protein</fullName>
    </recommendedName>
</protein>
<dbReference type="InterPro" id="IPR032675">
    <property type="entry name" value="LRR_dom_sf"/>
</dbReference>
<dbReference type="STRING" id="230819.A0A5C3KZU0"/>
<evidence type="ECO:0008006" key="4">
    <source>
        <dbReference type="Google" id="ProtNLM"/>
    </source>
</evidence>
<name>A0A5C3KZU0_COPMA</name>
<dbReference type="EMBL" id="ML210267">
    <property type="protein sequence ID" value="TFK21468.1"/>
    <property type="molecule type" value="Genomic_DNA"/>
</dbReference>
<evidence type="ECO:0000313" key="2">
    <source>
        <dbReference type="EMBL" id="TFK21468.1"/>
    </source>
</evidence>
<organism evidence="2 3">
    <name type="scientific">Coprinopsis marcescibilis</name>
    <name type="common">Agaric fungus</name>
    <name type="synonym">Psathyrella marcescibilis</name>
    <dbReference type="NCBI Taxonomy" id="230819"/>
    <lineage>
        <taxon>Eukaryota</taxon>
        <taxon>Fungi</taxon>
        <taxon>Dikarya</taxon>
        <taxon>Basidiomycota</taxon>
        <taxon>Agaricomycotina</taxon>
        <taxon>Agaricomycetes</taxon>
        <taxon>Agaricomycetidae</taxon>
        <taxon>Agaricales</taxon>
        <taxon>Agaricineae</taxon>
        <taxon>Psathyrellaceae</taxon>
        <taxon>Coprinopsis</taxon>
    </lineage>
</organism>
<proteinExistence type="predicted"/>
<evidence type="ECO:0000313" key="3">
    <source>
        <dbReference type="Proteomes" id="UP000307440"/>
    </source>
</evidence>
<dbReference type="SUPFAM" id="SSF52047">
    <property type="entry name" value="RNI-like"/>
    <property type="match status" value="1"/>
</dbReference>
<keyword evidence="3" id="KW-1185">Reference proteome</keyword>
<sequence>MENTRISNPLVDFQNPFYCPALPAATYLRGLRRSRSASDKYRNARSKIPKRRENTGHRSSSLFNAFSRMIDQQTSGDFRGDSDVDVVQYDSENDWIVGRNPRLGKGKASKRSRRALTPVLASPSTIGRSGISGANVASGRVLTLDRMGVFQPPGPHLTMGEENLTGALEFSSRPLQSTVLNRGILGNKRKREKFSDLLCTPRHTKSDPTMQDSDSFEVDVQHETIFYDITSSPALLPTVEPSIEQEKKIQKECESILWRIDAIAPGLRLRRRFTAMNQQEMQDIFDFLADHGLITPGILNVIRISGVTSLSLSASLSEGNSGLNISRHDILRTFGKPNSFECLVELSFSGSSIDDFDLVNIHHLPRLSALYLNGTGIGNEGVFLLVPLKLTLTKLSLAYNPCVTSISVPALILLDRLVFLSLLETSVDIIGLRSLATVAFDEYRGVDIEIPSVCEAYIDNMESMYCVDLKPPLISDPELVSSLAMLALKKNLAAHAERNREIVATGTRGEMVERLKSLLEKRRGDLLVAKMLGG</sequence>
<reference evidence="2 3" key="1">
    <citation type="journal article" date="2019" name="Nat. Ecol. Evol.">
        <title>Megaphylogeny resolves global patterns of mushroom evolution.</title>
        <authorList>
            <person name="Varga T."/>
            <person name="Krizsan K."/>
            <person name="Foldi C."/>
            <person name="Dima B."/>
            <person name="Sanchez-Garcia M."/>
            <person name="Sanchez-Ramirez S."/>
            <person name="Szollosi G.J."/>
            <person name="Szarkandi J.G."/>
            <person name="Papp V."/>
            <person name="Albert L."/>
            <person name="Andreopoulos W."/>
            <person name="Angelini C."/>
            <person name="Antonin V."/>
            <person name="Barry K.W."/>
            <person name="Bougher N.L."/>
            <person name="Buchanan P."/>
            <person name="Buyck B."/>
            <person name="Bense V."/>
            <person name="Catcheside P."/>
            <person name="Chovatia M."/>
            <person name="Cooper J."/>
            <person name="Damon W."/>
            <person name="Desjardin D."/>
            <person name="Finy P."/>
            <person name="Geml J."/>
            <person name="Haridas S."/>
            <person name="Hughes K."/>
            <person name="Justo A."/>
            <person name="Karasinski D."/>
            <person name="Kautmanova I."/>
            <person name="Kiss B."/>
            <person name="Kocsube S."/>
            <person name="Kotiranta H."/>
            <person name="LaButti K.M."/>
            <person name="Lechner B.E."/>
            <person name="Liimatainen K."/>
            <person name="Lipzen A."/>
            <person name="Lukacs Z."/>
            <person name="Mihaltcheva S."/>
            <person name="Morgado L.N."/>
            <person name="Niskanen T."/>
            <person name="Noordeloos M.E."/>
            <person name="Ohm R.A."/>
            <person name="Ortiz-Santana B."/>
            <person name="Ovrebo C."/>
            <person name="Racz N."/>
            <person name="Riley R."/>
            <person name="Savchenko A."/>
            <person name="Shiryaev A."/>
            <person name="Soop K."/>
            <person name="Spirin V."/>
            <person name="Szebenyi C."/>
            <person name="Tomsovsky M."/>
            <person name="Tulloss R.E."/>
            <person name="Uehling J."/>
            <person name="Grigoriev I.V."/>
            <person name="Vagvolgyi C."/>
            <person name="Papp T."/>
            <person name="Martin F.M."/>
            <person name="Miettinen O."/>
            <person name="Hibbett D.S."/>
            <person name="Nagy L.G."/>
        </authorList>
    </citation>
    <scope>NUCLEOTIDE SEQUENCE [LARGE SCALE GENOMIC DNA]</scope>
    <source>
        <strain evidence="2 3">CBS 121175</strain>
    </source>
</reference>
<evidence type="ECO:0000256" key="1">
    <source>
        <dbReference type="SAM" id="MobiDB-lite"/>
    </source>
</evidence>